<protein>
    <submittedName>
        <fullName evidence="1">Uncharacterized protein</fullName>
    </submittedName>
</protein>
<organism evidence="1 2">
    <name type="scientific">Xenorhabdus stockiae</name>
    <dbReference type="NCBI Taxonomy" id="351614"/>
    <lineage>
        <taxon>Bacteria</taxon>
        <taxon>Pseudomonadati</taxon>
        <taxon>Pseudomonadota</taxon>
        <taxon>Gammaproteobacteria</taxon>
        <taxon>Enterobacterales</taxon>
        <taxon>Morganellaceae</taxon>
        <taxon>Xenorhabdus</taxon>
    </lineage>
</organism>
<keyword evidence="2" id="KW-1185">Reference proteome</keyword>
<proteinExistence type="predicted"/>
<dbReference type="EMBL" id="NJAJ01000012">
    <property type="protein sequence ID" value="PHM65874.1"/>
    <property type="molecule type" value="Genomic_DNA"/>
</dbReference>
<gene>
    <name evidence="1" type="ORF">Xsto_01611</name>
</gene>
<reference evidence="1 2" key="1">
    <citation type="journal article" date="2017" name="Nat. Microbiol.">
        <title>Natural product diversity associated with the nematode symbionts Photorhabdus and Xenorhabdus.</title>
        <authorList>
            <person name="Tobias N.J."/>
            <person name="Wolff H."/>
            <person name="Djahanschiri B."/>
            <person name="Grundmann F."/>
            <person name="Kronenwerth M."/>
            <person name="Shi Y.M."/>
            <person name="Simonyi S."/>
            <person name="Grun P."/>
            <person name="Shapiro-Ilan D."/>
            <person name="Pidot S.J."/>
            <person name="Stinear T.P."/>
            <person name="Ebersberger I."/>
            <person name="Bode H.B."/>
        </authorList>
    </citation>
    <scope>NUCLEOTIDE SEQUENCE [LARGE SCALE GENOMIC DNA]</scope>
    <source>
        <strain evidence="1 2">DSM 17904</strain>
    </source>
</reference>
<name>A0A2D0KR14_9GAMM</name>
<sequence>MFFVFYFICDLPQFFYKKYPLILFGLGRVDFNDFISCPFYKHFRSKSNALKLSLIERLNCVR</sequence>
<dbReference type="AlphaFoldDB" id="A0A2D0KR14"/>
<evidence type="ECO:0000313" key="2">
    <source>
        <dbReference type="Proteomes" id="UP000222366"/>
    </source>
</evidence>
<comment type="caution">
    <text evidence="1">The sequence shown here is derived from an EMBL/GenBank/DDBJ whole genome shotgun (WGS) entry which is preliminary data.</text>
</comment>
<evidence type="ECO:0000313" key="1">
    <source>
        <dbReference type="EMBL" id="PHM65874.1"/>
    </source>
</evidence>
<accession>A0A2D0KR14</accession>
<dbReference type="Proteomes" id="UP000222366">
    <property type="component" value="Unassembled WGS sequence"/>
</dbReference>